<dbReference type="EMBL" id="JAMZMK010006958">
    <property type="protein sequence ID" value="KAI7746502.1"/>
    <property type="molecule type" value="Genomic_DNA"/>
</dbReference>
<keyword evidence="1" id="KW-0732">Signal</keyword>
<protein>
    <submittedName>
        <fullName evidence="2">Uncharacterized protein</fullName>
    </submittedName>
</protein>
<dbReference type="PANTHER" id="PTHR47273">
    <property type="entry name" value="EXPRESSED PROTEIN"/>
    <property type="match status" value="1"/>
</dbReference>
<comment type="caution">
    <text evidence="2">The sequence shown here is derived from an EMBL/GenBank/DDBJ whole genome shotgun (WGS) entry which is preliminary data.</text>
</comment>
<gene>
    <name evidence="2" type="ORF">M8C21_026240</name>
</gene>
<evidence type="ECO:0000256" key="1">
    <source>
        <dbReference type="SAM" id="SignalP"/>
    </source>
</evidence>
<dbReference type="Proteomes" id="UP001206925">
    <property type="component" value="Unassembled WGS sequence"/>
</dbReference>
<accession>A0AAD5GKQ1</accession>
<reference evidence="2" key="1">
    <citation type="submission" date="2022-06" db="EMBL/GenBank/DDBJ databases">
        <title>Uncovering the hologenomic basis of an extraordinary plant invasion.</title>
        <authorList>
            <person name="Bieker V.C."/>
            <person name="Martin M.D."/>
            <person name="Gilbert T."/>
            <person name="Hodgins K."/>
            <person name="Battlay P."/>
            <person name="Petersen B."/>
            <person name="Wilson J."/>
        </authorList>
    </citation>
    <scope>NUCLEOTIDE SEQUENCE</scope>
    <source>
        <strain evidence="2">AA19_3_7</strain>
        <tissue evidence="2">Leaf</tissue>
    </source>
</reference>
<name>A0AAD5GKQ1_AMBAR</name>
<proteinExistence type="predicted"/>
<dbReference type="PANTHER" id="PTHR47273:SF6">
    <property type="entry name" value="POLLEN OLE E 1 ALLERGEN AND EXTENSIN FAMILY PROTEIN"/>
    <property type="match status" value="1"/>
</dbReference>
<evidence type="ECO:0000313" key="2">
    <source>
        <dbReference type="EMBL" id="KAI7746502.1"/>
    </source>
</evidence>
<feature type="signal peptide" evidence="1">
    <location>
        <begin position="1"/>
        <end position="19"/>
    </location>
</feature>
<sequence length="165" mass="18364">MMIGYASFMFFIFLAPAVAFMTDDDLVRLAGYGEEKLSTVVVSGALLCDDESHPIPGASVAVWCGTDRKSVIRGKTDKHGDFLIDLPSHLHAIPDMERRCHVRIVGVPNKSPCHRHRHRAKHTARIKLASSGNGIRTYSTHKIHLTRSHPLRGRKTHTSHVAINK</sequence>
<keyword evidence="3" id="KW-1185">Reference proteome</keyword>
<dbReference type="Pfam" id="PF01190">
    <property type="entry name" value="Pollen_Ole_e_1"/>
    <property type="match status" value="1"/>
</dbReference>
<feature type="chain" id="PRO_5042087773" evidence="1">
    <location>
        <begin position="20"/>
        <end position="165"/>
    </location>
</feature>
<evidence type="ECO:0000313" key="3">
    <source>
        <dbReference type="Proteomes" id="UP001206925"/>
    </source>
</evidence>
<dbReference type="AlphaFoldDB" id="A0AAD5GKQ1"/>
<organism evidence="2 3">
    <name type="scientific">Ambrosia artemisiifolia</name>
    <name type="common">Common ragweed</name>
    <dbReference type="NCBI Taxonomy" id="4212"/>
    <lineage>
        <taxon>Eukaryota</taxon>
        <taxon>Viridiplantae</taxon>
        <taxon>Streptophyta</taxon>
        <taxon>Embryophyta</taxon>
        <taxon>Tracheophyta</taxon>
        <taxon>Spermatophyta</taxon>
        <taxon>Magnoliopsida</taxon>
        <taxon>eudicotyledons</taxon>
        <taxon>Gunneridae</taxon>
        <taxon>Pentapetalae</taxon>
        <taxon>asterids</taxon>
        <taxon>campanulids</taxon>
        <taxon>Asterales</taxon>
        <taxon>Asteraceae</taxon>
        <taxon>Asteroideae</taxon>
        <taxon>Heliantheae alliance</taxon>
        <taxon>Heliantheae</taxon>
        <taxon>Ambrosia</taxon>
    </lineage>
</organism>